<dbReference type="AlphaFoldDB" id="A0A4S8J3T0"/>
<sequence length="104" mass="11792">MDKRLAGHGAAEESDFYFEKTLPGSSQFPRTKSWRRWTRGSPDVDMEQLKRAVSFWCIQEQPSQRPSMGKHPGAALAEIDAGRGFGHRQAFGSEGRRWWLGGCH</sequence>
<accession>A0A4S8J3T0</accession>
<dbReference type="EMBL" id="PYDT01000007">
    <property type="protein sequence ID" value="THU56031.1"/>
    <property type="molecule type" value="Genomic_DNA"/>
</dbReference>
<proteinExistence type="predicted"/>
<protein>
    <submittedName>
        <fullName evidence="1">Uncharacterized protein</fullName>
    </submittedName>
</protein>
<reference evidence="1 2" key="1">
    <citation type="journal article" date="2019" name="Nat. Plants">
        <title>Genome sequencing of Musa balbisiana reveals subgenome evolution and function divergence in polyploid bananas.</title>
        <authorList>
            <person name="Yao X."/>
        </authorList>
    </citation>
    <scope>NUCLEOTIDE SEQUENCE [LARGE SCALE GENOMIC DNA]</scope>
    <source>
        <strain evidence="2">cv. DH-PKW</strain>
        <tissue evidence="1">Leaves</tissue>
    </source>
</reference>
<organism evidence="1 2">
    <name type="scientific">Musa balbisiana</name>
    <name type="common">Banana</name>
    <dbReference type="NCBI Taxonomy" id="52838"/>
    <lineage>
        <taxon>Eukaryota</taxon>
        <taxon>Viridiplantae</taxon>
        <taxon>Streptophyta</taxon>
        <taxon>Embryophyta</taxon>
        <taxon>Tracheophyta</taxon>
        <taxon>Spermatophyta</taxon>
        <taxon>Magnoliopsida</taxon>
        <taxon>Liliopsida</taxon>
        <taxon>Zingiberales</taxon>
        <taxon>Musaceae</taxon>
        <taxon>Musa</taxon>
    </lineage>
</organism>
<name>A0A4S8J3T0_MUSBA</name>
<comment type="caution">
    <text evidence="1">The sequence shown here is derived from an EMBL/GenBank/DDBJ whole genome shotgun (WGS) entry which is preliminary data.</text>
</comment>
<evidence type="ECO:0000313" key="2">
    <source>
        <dbReference type="Proteomes" id="UP000317650"/>
    </source>
</evidence>
<keyword evidence="2" id="KW-1185">Reference proteome</keyword>
<dbReference type="Proteomes" id="UP000317650">
    <property type="component" value="Chromosome 11"/>
</dbReference>
<evidence type="ECO:0000313" key="1">
    <source>
        <dbReference type="EMBL" id="THU56031.1"/>
    </source>
</evidence>
<gene>
    <name evidence="1" type="ORF">C4D60_Mb11t12990</name>
</gene>